<dbReference type="InterPro" id="IPR004305">
    <property type="entry name" value="Thiaminase-2/PQQC"/>
</dbReference>
<evidence type="ECO:0000313" key="3">
    <source>
        <dbReference type="EMBL" id="GAA2721402.1"/>
    </source>
</evidence>
<comment type="pathway">
    <text evidence="1">Cofactor biosynthesis; thiamine diphosphate biosynthesis.</text>
</comment>
<dbReference type="Gene3D" id="1.20.910.10">
    <property type="entry name" value="Heme oxygenase-like"/>
    <property type="match status" value="1"/>
</dbReference>
<dbReference type="InterPro" id="IPR016084">
    <property type="entry name" value="Haem_Oase-like_multi-hlx"/>
</dbReference>
<evidence type="ECO:0000313" key="4">
    <source>
        <dbReference type="Proteomes" id="UP001500886"/>
    </source>
</evidence>
<evidence type="ECO:0000256" key="1">
    <source>
        <dbReference type="ARBA" id="ARBA00004948"/>
    </source>
</evidence>
<organism evidence="3 4">
    <name type="scientific">Streptomyces luteosporeus</name>
    <dbReference type="NCBI Taxonomy" id="173856"/>
    <lineage>
        <taxon>Bacteria</taxon>
        <taxon>Bacillati</taxon>
        <taxon>Actinomycetota</taxon>
        <taxon>Actinomycetes</taxon>
        <taxon>Kitasatosporales</taxon>
        <taxon>Streptomycetaceae</taxon>
        <taxon>Streptomyces</taxon>
    </lineage>
</organism>
<dbReference type="RefSeq" id="WP_344437178.1">
    <property type="nucleotide sequence ID" value="NZ_BAAASL010000017.1"/>
</dbReference>
<sequence length="226" mass="24318">MARTAREAVDEAVRALAPRAEDNRLVARIAAGRAPLAAVAALALEQHHVVPADRRSFAHLALRATPLGEPAVVAFFDHLVRGEDAAYARLAPLARACGLDETALRAHEPRAGCQAYPAYVAWLALNAEPVDAALALTANFAAWGGYCATVSLALREHYGFEDEACGFFDLFGTPDPEAAERALAAVGTGLVDDHLSEGRAHRYGRLLQEYEALFWHTLEEAARPAR</sequence>
<dbReference type="EMBL" id="BAAASL010000017">
    <property type="protein sequence ID" value="GAA2721402.1"/>
    <property type="molecule type" value="Genomic_DNA"/>
</dbReference>
<keyword evidence="4" id="KW-1185">Reference proteome</keyword>
<comment type="caution">
    <text evidence="3">The sequence shown here is derived from an EMBL/GenBank/DDBJ whole genome shotgun (WGS) entry which is preliminary data.</text>
</comment>
<dbReference type="Pfam" id="PF03070">
    <property type="entry name" value="TENA_THI-4"/>
    <property type="match status" value="1"/>
</dbReference>
<reference evidence="3 4" key="1">
    <citation type="journal article" date="2019" name="Int. J. Syst. Evol. Microbiol.">
        <title>The Global Catalogue of Microorganisms (GCM) 10K type strain sequencing project: providing services to taxonomists for standard genome sequencing and annotation.</title>
        <authorList>
            <consortium name="The Broad Institute Genomics Platform"/>
            <consortium name="The Broad Institute Genome Sequencing Center for Infectious Disease"/>
            <person name="Wu L."/>
            <person name="Ma J."/>
        </authorList>
    </citation>
    <scope>NUCLEOTIDE SEQUENCE [LARGE SCALE GENOMIC DNA]</scope>
    <source>
        <strain evidence="3 4">JCM 4542</strain>
    </source>
</reference>
<accession>A0ABN3TZB6</accession>
<dbReference type="SUPFAM" id="SSF48613">
    <property type="entry name" value="Heme oxygenase-like"/>
    <property type="match status" value="1"/>
</dbReference>
<proteinExistence type="predicted"/>
<gene>
    <name evidence="3" type="ORF">GCM10010315_44130</name>
</gene>
<dbReference type="Proteomes" id="UP001500886">
    <property type="component" value="Unassembled WGS sequence"/>
</dbReference>
<protein>
    <recommendedName>
        <fullName evidence="2">Thiaminase-2/PQQC domain-containing protein</fullName>
    </recommendedName>
</protein>
<evidence type="ECO:0000259" key="2">
    <source>
        <dbReference type="Pfam" id="PF03070"/>
    </source>
</evidence>
<feature type="domain" description="Thiaminase-2/PQQC" evidence="2">
    <location>
        <begin position="25"/>
        <end position="155"/>
    </location>
</feature>
<name>A0ABN3TZB6_9ACTN</name>